<keyword evidence="3" id="KW-1185">Reference proteome</keyword>
<accession>A0A9X2MNW0</accession>
<dbReference type="RefSeq" id="WP_257445022.1">
    <property type="nucleotide sequence ID" value="NZ_JANIPJ010000005.1"/>
</dbReference>
<dbReference type="AlphaFoldDB" id="A0A9X2MNW0"/>
<reference evidence="2" key="1">
    <citation type="submission" date="2022-08" db="EMBL/GenBank/DDBJ databases">
        <title>The genomic sequence of strain Paenibacillus sp. SCIV0701.</title>
        <authorList>
            <person name="Zhao H."/>
        </authorList>
    </citation>
    <scope>NUCLEOTIDE SEQUENCE</scope>
    <source>
        <strain evidence="2">SCIV0701</strain>
    </source>
</reference>
<proteinExistence type="predicted"/>
<protein>
    <submittedName>
        <fullName evidence="2">Uncharacterized protein</fullName>
    </submittedName>
</protein>
<organism evidence="2 3">
    <name type="scientific">Paenibacillus soyae</name>
    <dbReference type="NCBI Taxonomy" id="2969249"/>
    <lineage>
        <taxon>Bacteria</taxon>
        <taxon>Bacillati</taxon>
        <taxon>Bacillota</taxon>
        <taxon>Bacilli</taxon>
        <taxon>Bacillales</taxon>
        <taxon>Paenibacillaceae</taxon>
        <taxon>Paenibacillus</taxon>
    </lineage>
</organism>
<feature type="transmembrane region" description="Helical" evidence="1">
    <location>
        <begin position="78"/>
        <end position="100"/>
    </location>
</feature>
<keyword evidence="1" id="KW-0812">Transmembrane</keyword>
<keyword evidence="1" id="KW-0472">Membrane</keyword>
<keyword evidence="1" id="KW-1133">Transmembrane helix</keyword>
<comment type="caution">
    <text evidence="2">The sequence shown here is derived from an EMBL/GenBank/DDBJ whole genome shotgun (WGS) entry which is preliminary data.</text>
</comment>
<dbReference type="EMBL" id="JANIPJ010000005">
    <property type="protein sequence ID" value="MCR2804189.1"/>
    <property type="molecule type" value="Genomic_DNA"/>
</dbReference>
<evidence type="ECO:0000313" key="2">
    <source>
        <dbReference type="EMBL" id="MCR2804189.1"/>
    </source>
</evidence>
<evidence type="ECO:0000256" key="1">
    <source>
        <dbReference type="SAM" id="Phobius"/>
    </source>
</evidence>
<sequence>MIAPVNDNQERQGWRGRLLAFALLLPLLITSLFAYQAGNNFELTAGTRKSQARTVTVYVQVDKHPSETKALLPDSPDVAAAAVSLLLVYLLRLPLARLFAPYRSRLLRKLLCTIQFSGRFVDDIRS</sequence>
<name>A0A9X2MNW0_9BACL</name>
<gene>
    <name evidence="2" type="ORF">NQZ67_09885</name>
</gene>
<dbReference type="Proteomes" id="UP001141950">
    <property type="component" value="Unassembled WGS sequence"/>
</dbReference>
<evidence type="ECO:0000313" key="3">
    <source>
        <dbReference type="Proteomes" id="UP001141950"/>
    </source>
</evidence>